<dbReference type="AlphaFoldDB" id="A0A6J6QI56"/>
<accession>A0A6J6QI56</accession>
<proteinExistence type="predicted"/>
<reference evidence="3" key="1">
    <citation type="submission" date="2020-05" db="EMBL/GenBank/DDBJ databases">
        <authorList>
            <person name="Chiriac C."/>
            <person name="Salcher M."/>
            <person name="Ghai R."/>
            <person name="Kavagutti S V."/>
        </authorList>
    </citation>
    <scope>NUCLEOTIDE SEQUENCE</scope>
</reference>
<feature type="transmembrane region" description="Helical" evidence="2">
    <location>
        <begin position="257"/>
        <end position="277"/>
    </location>
</feature>
<protein>
    <submittedName>
        <fullName evidence="3">Unannotated protein</fullName>
    </submittedName>
</protein>
<evidence type="ECO:0000256" key="2">
    <source>
        <dbReference type="SAM" id="Phobius"/>
    </source>
</evidence>
<evidence type="ECO:0000313" key="3">
    <source>
        <dbReference type="EMBL" id="CAB4709273.1"/>
    </source>
</evidence>
<feature type="compositionally biased region" description="Polar residues" evidence="1">
    <location>
        <begin position="198"/>
        <end position="216"/>
    </location>
</feature>
<keyword evidence="2" id="KW-1133">Transmembrane helix</keyword>
<name>A0A6J6QI56_9ZZZZ</name>
<gene>
    <name evidence="3" type="ORF">UFOPK2582_01345</name>
</gene>
<dbReference type="PROSITE" id="PS51257">
    <property type="entry name" value="PROKAR_LIPOPROTEIN"/>
    <property type="match status" value="1"/>
</dbReference>
<feature type="region of interest" description="Disordered" evidence="1">
    <location>
        <begin position="198"/>
        <end position="241"/>
    </location>
</feature>
<evidence type="ECO:0000256" key="1">
    <source>
        <dbReference type="SAM" id="MobiDB-lite"/>
    </source>
</evidence>
<keyword evidence="2" id="KW-0812">Transmembrane</keyword>
<sequence length="281" mass="28507">MRTVRLIILGALVAMVLAGCQVDSQVAIRVNEGGSGTVTVTVHLDAEAAERLGDPATSVQLSDLVAAGWVVDSPKTDTSGPKKGGVTLVVRRKFGSPDELALVLGEIGGTPGETGSPAVFSDVQLKLTDGFASTDYSFSSALSLTGSLEQFSDPDLTAALGGLPLARTPEELEAEGLTGASAATLKVSVQLPGNLEQSTGKISTGKMSTGSVTTGSAQGGKAQGESASWEFPMSGGTASSATMTAQSSDTQALPFRLLIAAAALLVLAGVFLTVGLLRRRR</sequence>
<keyword evidence="2" id="KW-0472">Membrane</keyword>
<dbReference type="EMBL" id="CAEZXS010000187">
    <property type="protein sequence ID" value="CAB4709273.1"/>
    <property type="molecule type" value="Genomic_DNA"/>
</dbReference>
<organism evidence="3">
    <name type="scientific">freshwater metagenome</name>
    <dbReference type="NCBI Taxonomy" id="449393"/>
    <lineage>
        <taxon>unclassified sequences</taxon>
        <taxon>metagenomes</taxon>
        <taxon>ecological metagenomes</taxon>
    </lineage>
</organism>